<dbReference type="CDD" id="cd00693">
    <property type="entry name" value="secretory_peroxidase"/>
    <property type="match status" value="1"/>
</dbReference>
<feature type="active site" description="Proton acceptor" evidence="19">
    <location>
        <position position="71"/>
    </location>
</feature>
<dbReference type="GO" id="GO:0020037">
    <property type="term" value="F:heme binding"/>
    <property type="evidence" value="ECO:0007669"/>
    <property type="project" value="InterPro"/>
</dbReference>
<evidence type="ECO:0000256" key="14">
    <source>
        <dbReference type="ARBA" id="ARBA00023004"/>
    </source>
</evidence>
<evidence type="ECO:0000259" key="26">
    <source>
        <dbReference type="PROSITE" id="PS50873"/>
    </source>
</evidence>
<dbReference type="InterPro" id="IPR010255">
    <property type="entry name" value="Haem_peroxidase_sf"/>
</dbReference>
<dbReference type="Proteomes" id="UP000245207">
    <property type="component" value="Unassembled WGS sequence"/>
</dbReference>
<keyword evidence="17 24" id="KW-0464">Manganese</keyword>
<evidence type="ECO:0000256" key="8">
    <source>
        <dbReference type="ARBA" id="ARBA00022559"/>
    </source>
</evidence>
<evidence type="ECO:0000256" key="2">
    <source>
        <dbReference type="ARBA" id="ARBA00002322"/>
    </source>
</evidence>
<comment type="cofactor">
    <cofactor evidence="21">
        <name>heme b</name>
        <dbReference type="ChEBI" id="CHEBI:60344"/>
    </cofactor>
    <text evidence="21">Binds 1 heme b (iron(II)-protoporphyrin IX) group per subunit.</text>
</comment>
<evidence type="ECO:0000256" key="10">
    <source>
        <dbReference type="ARBA" id="ARBA00022723"/>
    </source>
</evidence>
<dbReference type="FunFam" id="1.10.520.10:FF:000006">
    <property type="entry name" value="Peroxidase"/>
    <property type="match status" value="1"/>
</dbReference>
<gene>
    <name evidence="27" type="ORF">CTI12_AA040340</name>
</gene>
<dbReference type="Pfam" id="PF00190">
    <property type="entry name" value="Cupin_1"/>
    <property type="match status" value="1"/>
</dbReference>
<evidence type="ECO:0000256" key="11">
    <source>
        <dbReference type="ARBA" id="ARBA00022729"/>
    </source>
</evidence>
<feature type="binding site" evidence="21">
    <location>
        <position position="245"/>
    </location>
    <ligand>
        <name>Ca(2+)</name>
        <dbReference type="ChEBI" id="CHEBI:29108"/>
        <label>2</label>
    </ligand>
</feature>
<protein>
    <recommendedName>
        <fullName evidence="5">peroxidase</fullName>
        <ecNumber evidence="5">1.11.1.7</ecNumber>
    </recommendedName>
</protein>
<keyword evidence="13" id="KW-0560">Oxidoreductase</keyword>
<dbReference type="Gene3D" id="1.10.420.10">
    <property type="entry name" value="Peroxidase, domain 2"/>
    <property type="match status" value="1"/>
</dbReference>
<keyword evidence="15 23" id="KW-1015">Disulfide bond</keyword>
<dbReference type="PROSITE" id="PS50873">
    <property type="entry name" value="PEROXIDASE_4"/>
    <property type="match status" value="1"/>
</dbReference>
<feature type="binding site" evidence="21">
    <location>
        <position position="77"/>
    </location>
    <ligand>
        <name>Ca(2+)</name>
        <dbReference type="ChEBI" id="CHEBI:29108"/>
        <label>1</label>
    </ligand>
</feature>
<feature type="disulfide bond" evidence="23">
    <location>
        <begin position="200"/>
        <end position="232"/>
    </location>
</feature>
<dbReference type="SUPFAM" id="SSF48113">
    <property type="entry name" value="Heme-dependent peroxidases"/>
    <property type="match status" value="1"/>
</dbReference>
<feature type="domain" description="Plant heme peroxidase family profile" evidence="26">
    <location>
        <begin position="28"/>
        <end position="339"/>
    </location>
</feature>
<keyword evidence="16" id="KW-0325">Glycoprotein</keyword>
<evidence type="ECO:0000256" key="17">
    <source>
        <dbReference type="ARBA" id="ARBA00023211"/>
    </source>
</evidence>
<keyword evidence="28" id="KW-1185">Reference proteome</keyword>
<keyword evidence="8 27" id="KW-0575">Peroxidase</keyword>
<feature type="binding site" evidence="20">
    <location>
        <position position="163"/>
    </location>
    <ligand>
        <name>substrate</name>
    </ligand>
</feature>
<feature type="disulfide bond" evidence="23">
    <location>
        <begin position="73"/>
        <end position="78"/>
    </location>
</feature>
<dbReference type="InterPro" id="IPR001929">
    <property type="entry name" value="Germin"/>
</dbReference>
<feature type="binding site" evidence="21">
    <location>
        <position position="75"/>
    </location>
    <ligand>
        <name>Ca(2+)</name>
        <dbReference type="ChEBI" id="CHEBI:29108"/>
        <label>1</label>
    </ligand>
</feature>
<dbReference type="InterPro" id="IPR006045">
    <property type="entry name" value="Cupin_1"/>
</dbReference>
<evidence type="ECO:0000256" key="23">
    <source>
        <dbReference type="PIRSR" id="PIRSR600823-5"/>
    </source>
</evidence>
<comment type="subcellular location">
    <subcellularLocation>
        <location evidence="3">Secreted</location>
        <location evidence="3">Extracellular space</location>
        <location evidence="3">Apoplast</location>
    </subcellularLocation>
</comment>
<evidence type="ECO:0000256" key="12">
    <source>
        <dbReference type="ARBA" id="ARBA00022837"/>
    </source>
</evidence>
<feature type="binding site" evidence="24">
    <location>
        <position position="431"/>
    </location>
    <ligand>
        <name>Mn(2+)</name>
        <dbReference type="ChEBI" id="CHEBI:29035"/>
    </ligand>
</feature>
<keyword evidence="11" id="KW-0732">Signal</keyword>
<dbReference type="Gene3D" id="1.10.520.10">
    <property type="match status" value="1"/>
</dbReference>
<evidence type="ECO:0000256" key="20">
    <source>
        <dbReference type="PIRSR" id="PIRSR600823-2"/>
    </source>
</evidence>
<feature type="binding site" evidence="21">
    <location>
        <position position="255"/>
    </location>
    <ligand>
        <name>Ca(2+)</name>
        <dbReference type="ChEBI" id="CHEBI:29108"/>
        <label>2</label>
    </ligand>
</feature>
<dbReference type="PROSITE" id="PS00436">
    <property type="entry name" value="PEROXIDASE_2"/>
    <property type="match status" value="1"/>
</dbReference>
<dbReference type="InterPro" id="IPR019794">
    <property type="entry name" value="Peroxidases_AS"/>
</dbReference>
<evidence type="ECO:0000256" key="7">
    <source>
        <dbReference type="ARBA" id="ARBA00022525"/>
    </source>
</evidence>
<feature type="binding site" evidence="24">
    <location>
        <position position="385"/>
    </location>
    <ligand>
        <name>Mn(2+)</name>
        <dbReference type="ChEBI" id="CHEBI:29035"/>
    </ligand>
</feature>
<feature type="site" description="Transition state stabilizer" evidence="22">
    <location>
        <position position="67"/>
    </location>
</feature>
<evidence type="ECO:0000256" key="24">
    <source>
        <dbReference type="PIRSR" id="PIRSR601929-2"/>
    </source>
</evidence>
<dbReference type="PRINTS" id="PR00461">
    <property type="entry name" value="PLPEROXIDASE"/>
</dbReference>
<feature type="binding site" evidence="21">
    <location>
        <position position="79"/>
    </location>
    <ligand>
        <name>Ca(2+)</name>
        <dbReference type="ChEBI" id="CHEBI:29108"/>
        <label>1</label>
    </ligand>
</feature>
<comment type="function">
    <text evidence="2">Removal of H(2)O(2), oxidation of toxic reductants, biosynthesis and degradation of lignin, suberization, auxin catabolism, response to environmental stresses such as wounding, pathogen attack and oxidative stress. These functions might be dependent on each isozyme/isoform in each plant tissue.</text>
</comment>
<dbReference type="GO" id="GO:0042744">
    <property type="term" value="P:hydrogen peroxide catabolic process"/>
    <property type="evidence" value="ECO:0007669"/>
    <property type="project" value="UniProtKB-KW"/>
</dbReference>
<evidence type="ECO:0000256" key="4">
    <source>
        <dbReference type="ARBA" id="ARBA00007456"/>
    </source>
</evidence>
<dbReference type="EMBL" id="PKPP01000182">
    <property type="protein sequence ID" value="PWA96373.1"/>
    <property type="molecule type" value="Genomic_DNA"/>
</dbReference>
<evidence type="ECO:0000256" key="5">
    <source>
        <dbReference type="ARBA" id="ARBA00012313"/>
    </source>
</evidence>
<dbReference type="InterPro" id="IPR014710">
    <property type="entry name" value="RmlC-like_jellyroll"/>
</dbReference>
<keyword evidence="10 21" id="KW-0479">Metal-binding</keyword>
<reference evidence="27 28" key="1">
    <citation type="journal article" date="2018" name="Mol. Plant">
        <title>The genome of Artemisia annua provides insight into the evolution of Asteraceae family and artemisinin biosynthesis.</title>
        <authorList>
            <person name="Shen Q."/>
            <person name="Zhang L."/>
            <person name="Liao Z."/>
            <person name="Wang S."/>
            <person name="Yan T."/>
            <person name="Shi P."/>
            <person name="Liu M."/>
            <person name="Fu X."/>
            <person name="Pan Q."/>
            <person name="Wang Y."/>
            <person name="Lv Z."/>
            <person name="Lu X."/>
            <person name="Zhang F."/>
            <person name="Jiang W."/>
            <person name="Ma Y."/>
            <person name="Chen M."/>
            <person name="Hao X."/>
            <person name="Li L."/>
            <person name="Tang Y."/>
            <person name="Lv G."/>
            <person name="Zhou Y."/>
            <person name="Sun X."/>
            <person name="Brodelius P.E."/>
            <person name="Rose J.K.C."/>
            <person name="Tang K."/>
        </authorList>
    </citation>
    <scope>NUCLEOTIDE SEQUENCE [LARGE SCALE GENOMIC DNA]</scope>
    <source>
        <strain evidence="28">cv. Huhao1</strain>
        <tissue evidence="27">Leaf</tissue>
    </source>
</reference>
<organism evidence="27 28">
    <name type="scientific">Artemisia annua</name>
    <name type="common">Sweet wormwood</name>
    <dbReference type="NCBI Taxonomy" id="35608"/>
    <lineage>
        <taxon>Eukaryota</taxon>
        <taxon>Viridiplantae</taxon>
        <taxon>Streptophyta</taxon>
        <taxon>Embryophyta</taxon>
        <taxon>Tracheophyta</taxon>
        <taxon>Spermatophyta</taxon>
        <taxon>Magnoliopsida</taxon>
        <taxon>eudicotyledons</taxon>
        <taxon>Gunneridae</taxon>
        <taxon>Pentapetalae</taxon>
        <taxon>asterids</taxon>
        <taxon>campanulids</taxon>
        <taxon>Asterales</taxon>
        <taxon>Asteraceae</taxon>
        <taxon>Asteroideae</taxon>
        <taxon>Anthemideae</taxon>
        <taxon>Artemisiinae</taxon>
        <taxon>Artemisia</taxon>
    </lineage>
</organism>
<keyword evidence="12 21" id="KW-0106">Calcium</keyword>
<comment type="caution">
    <text evidence="27">The sequence shown here is derived from an EMBL/GenBank/DDBJ whole genome shotgun (WGS) entry which is preliminary data.</text>
</comment>
<dbReference type="GO" id="GO:0006979">
    <property type="term" value="P:response to oxidative stress"/>
    <property type="evidence" value="ECO:0007669"/>
    <property type="project" value="InterPro"/>
</dbReference>
<dbReference type="GO" id="GO:0048046">
    <property type="term" value="C:apoplast"/>
    <property type="evidence" value="ECO:0007669"/>
    <property type="project" value="UniProtKB-SubCell"/>
</dbReference>
<dbReference type="STRING" id="35608.A0A2U1QEJ0"/>
<dbReference type="PRINTS" id="PR00458">
    <property type="entry name" value="PEROXIDASE"/>
</dbReference>
<evidence type="ECO:0000256" key="22">
    <source>
        <dbReference type="PIRSR" id="PIRSR600823-4"/>
    </source>
</evidence>
<dbReference type="SMART" id="SM00835">
    <property type="entry name" value="Cupin_1"/>
    <property type="match status" value="1"/>
</dbReference>
<comment type="cofactor">
    <cofactor evidence="21">
        <name>Ca(2+)</name>
        <dbReference type="ChEBI" id="CHEBI:29108"/>
    </cofactor>
    <text evidence="21">Binds 2 calcium ions per subunit.</text>
</comment>
<keyword evidence="18" id="KW-0376">Hydrogen peroxide</keyword>
<dbReference type="PANTHER" id="PTHR31517">
    <property type="match status" value="1"/>
</dbReference>
<dbReference type="PANTHER" id="PTHR31517:SF59">
    <property type="entry name" value="PEROXIDASE"/>
    <property type="match status" value="1"/>
</dbReference>
<dbReference type="Gene3D" id="2.60.120.10">
    <property type="entry name" value="Jelly Rolls"/>
    <property type="match status" value="1"/>
</dbReference>
<evidence type="ECO:0000256" key="3">
    <source>
        <dbReference type="ARBA" id="ARBA00004271"/>
    </source>
</evidence>
<dbReference type="OrthoDB" id="2113341at2759"/>
<evidence type="ECO:0000256" key="15">
    <source>
        <dbReference type="ARBA" id="ARBA00023157"/>
    </source>
</evidence>
<dbReference type="Pfam" id="PF00141">
    <property type="entry name" value="peroxidase"/>
    <property type="match status" value="1"/>
</dbReference>
<feature type="binding site" evidence="21">
    <location>
        <position position="81"/>
    </location>
    <ligand>
        <name>Ca(2+)</name>
        <dbReference type="ChEBI" id="CHEBI:29108"/>
        <label>1</label>
    </ligand>
</feature>
<comment type="similarity">
    <text evidence="4">Belongs to the germin family.</text>
</comment>
<comment type="catalytic activity">
    <reaction evidence="1">
        <text>2 a phenolic donor + H2O2 = 2 a phenolic radical donor + 2 H2O</text>
        <dbReference type="Rhea" id="RHEA:56136"/>
        <dbReference type="ChEBI" id="CHEBI:15377"/>
        <dbReference type="ChEBI" id="CHEBI:16240"/>
        <dbReference type="ChEBI" id="CHEBI:139520"/>
        <dbReference type="ChEBI" id="CHEBI:139521"/>
        <dbReference type="EC" id="1.11.1.7"/>
    </reaction>
</comment>
<dbReference type="CDD" id="cd02241">
    <property type="entry name" value="cupin_OxOx"/>
    <property type="match status" value="1"/>
</dbReference>
<keyword evidence="6" id="KW-0052">Apoplast</keyword>
<keyword evidence="14 21" id="KW-0408">Iron</keyword>
<keyword evidence="7" id="KW-0964">Secreted</keyword>
<accession>A0A2U1QEJ0</accession>
<dbReference type="GO" id="GO:0140825">
    <property type="term" value="F:lactoperoxidase activity"/>
    <property type="evidence" value="ECO:0007669"/>
    <property type="project" value="UniProtKB-EC"/>
</dbReference>
<dbReference type="EC" id="1.11.1.7" evidence="5"/>
<evidence type="ECO:0000256" key="9">
    <source>
        <dbReference type="ARBA" id="ARBA00022617"/>
    </source>
</evidence>
<evidence type="ECO:0000256" key="6">
    <source>
        <dbReference type="ARBA" id="ARBA00022523"/>
    </source>
</evidence>
<feature type="binding site" evidence="21">
    <location>
        <position position="72"/>
    </location>
    <ligand>
        <name>Ca(2+)</name>
        <dbReference type="ChEBI" id="CHEBI:29108"/>
        <label>1</label>
    </ligand>
</feature>
<evidence type="ECO:0000313" key="28">
    <source>
        <dbReference type="Proteomes" id="UP000245207"/>
    </source>
</evidence>
<evidence type="ECO:0000256" key="1">
    <source>
        <dbReference type="ARBA" id="ARBA00000189"/>
    </source>
</evidence>
<dbReference type="InterPro" id="IPR033905">
    <property type="entry name" value="Secretory_peroxidase"/>
</dbReference>
<evidence type="ECO:0000313" key="27">
    <source>
        <dbReference type="EMBL" id="PWA96373.1"/>
    </source>
</evidence>
<evidence type="ECO:0000256" key="13">
    <source>
        <dbReference type="ARBA" id="ARBA00023002"/>
    </source>
</evidence>
<feature type="binding site" description="axial binding residue" evidence="21">
    <location>
        <position position="193"/>
    </location>
    <ligand>
        <name>heme b</name>
        <dbReference type="ChEBI" id="CHEBI:60344"/>
    </ligand>
    <ligandPart>
        <name>Fe</name>
        <dbReference type="ChEBI" id="CHEBI:18248"/>
    </ligandPart>
</feature>
<dbReference type="InterPro" id="IPR011051">
    <property type="entry name" value="RmlC_Cupin_sf"/>
</dbReference>
<dbReference type="InterPro" id="IPR002016">
    <property type="entry name" value="Haem_peroxidase"/>
</dbReference>
<feature type="disulfide bond" evidence="23">
    <location>
        <begin position="38"/>
        <end position="116"/>
    </location>
</feature>
<name>A0A2U1QEJ0_ARTAN</name>
<feature type="binding site" evidence="21">
    <location>
        <position position="90"/>
    </location>
    <ligand>
        <name>Ca(2+)</name>
        <dbReference type="ChEBI" id="CHEBI:29108"/>
        <label>1</label>
    </ligand>
</feature>
<evidence type="ECO:0000256" key="18">
    <source>
        <dbReference type="ARBA" id="ARBA00023324"/>
    </source>
</evidence>
<dbReference type="FunFam" id="1.10.420.10:FF:000007">
    <property type="entry name" value="Peroxidase"/>
    <property type="match status" value="1"/>
</dbReference>
<keyword evidence="9" id="KW-0349">Heme</keyword>
<comment type="similarity">
    <text evidence="25">Belongs to the peroxidase family.</text>
</comment>
<dbReference type="GO" id="GO:0030145">
    <property type="term" value="F:manganese ion binding"/>
    <property type="evidence" value="ECO:0007669"/>
    <property type="project" value="InterPro"/>
</dbReference>
<dbReference type="AlphaFoldDB" id="A0A2U1QEJ0"/>
<evidence type="ECO:0000256" key="25">
    <source>
        <dbReference type="RuleBase" id="RU004241"/>
    </source>
</evidence>
<sequence>MANGKAVALAVGFIFLNLAGHCYGYYGGLQYGFYKGKCRTSDVEDIVSKTVYSKFLRDRTIAPALIRMQFHDCFVNGCDASILLDGPNSEKTAPPNLSVRGFDVIDAAKAAVEKVCPGVVSCADIIIMATRDVVSLSGGGRYKVQTGRRDGLVSLAQNTISLPPPTASVATAIQLFALKGLTATDMIYLFGGHSIGIAHCSLFKDRLYNFKNTGKPDPTMDWALLTSLRKTCAQNATIDRTANLDQNPYSSAVVDKSFYSQIIKRRGVLKFDQDLASDRLSKSTVARIARSSNFNTKFGQAMVKLGPVQASDPDILFDYIVPPNVTKVDGDFFTYTKIRGFFDGSSNSADSKSMLASMTEFPALNGQSVSLSLLRLAPGGVSAPHTRPHATGLFFVLEGTFEVGFVDTTNKLYTQTLQTGDMFIFPKGLVHYQYNSDMKNPAVAVAAFGSASASTVLIPTTLFDIDIEDVILAKSFKTNVATIRKLKAGVGSKS</sequence>
<evidence type="ECO:0000256" key="19">
    <source>
        <dbReference type="PIRSR" id="PIRSR600823-1"/>
    </source>
</evidence>
<dbReference type="SUPFAM" id="SSF51182">
    <property type="entry name" value="RmlC-like cupins"/>
    <property type="match status" value="1"/>
</dbReference>
<proteinExistence type="inferred from homology"/>
<evidence type="ECO:0000256" key="16">
    <source>
        <dbReference type="ARBA" id="ARBA00023180"/>
    </source>
</evidence>
<evidence type="ECO:0000256" key="21">
    <source>
        <dbReference type="PIRSR" id="PIRSR600823-3"/>
    </source>
</evidence>
<dbReference type="InterPro" id="IPR000823">
    <property type="entry name" value="Peroxidase_pln"/>
</dbReference>